<dbReference type="CDD" id="cd14798">
    <property type="entry name" value="RX-CC_like"/>
    <property type="match status" value="1"/>
</dbReference>
<keyword evidence="2" id="KW-0547">Nucleotide-binding</keyword>
<dbReference type="PRINTS" id="PR00364">
    <property type="entry name" value="DISEASERSIST"/>
</dbReference>
<dbReference type="PANTHER" id="PTHR23155:SF1185">
    <property type="entry name" value="DISEASE RESISTANCE RPP8-LIKE PROTEIN 3-RELATED"/>
    <property type="match status" value="1"/>
</dbReference>
<evidence type="ECO:0000259" key="5">
    <source>
        <dbReference type="Pfam" id="PF18052"/>
    </source>
</evidence>
<dbReference type="Proteomes" id="UP000489600">
    <property type="component" value="Unassembled WGS sequence"/>
</dbReference>
<dbReference type="Gene3D" id="1.20.5.4130">
    <property type="match status" value="1"/>
</dbReference>
<comment type="caution">
    <text evidence="7">The sequence shown here is derived from an EMBL/GenBank/DDBJ whole genome shotgun (WGS) entry which is preliminary data.</text>
</comment>
<evidence type="ECO:0000313" key="8">
    <source>
        <dbReference type="Proteomes" id="UP000489600"/>
    </source>
</evidence>
<evidence type="ECO:0000256" key="3">
    <source>
        <dbReference type="ARBA" id="ARBA00022821"/>
    </source>
</evidence>
<name>A0A565BEI4_9BRAS</name>
<evidence type="ECO:0000256" key="2">
    <source>
        <dbReference type="ARBA" id="ARBA00022741"/>
    </source>
</evidence>
<evidence type="ECO:0000259" key="4">
    <source>
        <dbReference type="Pfam" id="PF00931"/>
    </source>
</evidence>
<dbReference type="FunFam" id="1.10.10.10:FF:000322">
    <property type="entry name" value="Probable disease resistance protein At1g63360"/>
    <property type="match status" value="1"/>
</dbReference>
<evidence type="ECO:0000313" key="7">
    <source>
        <dbReference type="EMBL" id="VVB00024.1"/>
    </source>
</evidence>
<dbReference type="Gene3D" id="1.10.8.430">
    <property type="entry name" value="Helical domain of apoptotic protease-activating factors"/>
    <property type="match status" value="1"/>
</dbReference>
<feature type="domain" description="Disease resistance N-terminal" evidence="5">
    <location>
        <begin position="6"/>
        <end position="87"/>
    </location>
</feature>
<evidence type="ECO:0000259" key="6">
    <source>
        <dbReference type="Pfam" id="PF23559"/>
    </source>
</evidence>
<dbReference type="InterPro" id="IPR041118">
    <property type="entry name" value="Rx_N"/>
</dbReference>
<gene>
    <name evidence="7" type="ORF">ANE_LOCUS10468</name>
</gene>
<dbReference type="InterPro" id="IPR036388">
    <property type="entry name" value="WH-like_DNA-bd_sf"/>
</dbReference>
<dbReference type="InterPro" id="IPR027417">
    <property type="entry name" value="P-loop_NTPase"/>
</dbReference>
<feature type="domain" description="Disease resistance protein winged helix" evidence="6">
    <location>
        <begin position="420"/>
        <end position="491"/>
    </location>
</feature>
<accession>A0A565BEI4</accession>
<dbReference type="FunFam" id="3.40.50.300:FF:001091">
    <property type="entry name" value="Probable disease resistance protein At1g61300"/>
    <property type="match status" value="1"/>
</dbReference>
<dbReference type="EMBL" id="CABITT030000004">
    <property type="protein sequence ID" value="VVB00024.1"/>
    <property type="molecule type" value="Genomic_DNA"/>
</dbReference>
<sequence>MAETLLSFGVEKLWSLLIKESERIQGVDGQFNGLKSDLNMLRGFLEDADAKKHSSAMVKKCVEEIKEIVFAAEDVIETFLLKEELGRTGGFTKRMRRLPFTIMDHRKLAFDMEGISKRISNVIRDMKKFEVREIIADGRYPQLLQERQREMRHTYPSDNESDFVGLEQNVKKLVGYLVEEESIQVVSICGMGGIGKTTLARQVFNHELVKNSFDGVAWVFVSQQFTRKYVWQTILQRLCSKHRDSDMTEDELQDKLFRLLGTNKYLIVLDDMWKEEDWDIIKPVFPYVLKASMKRYTGWKVLLTSGSRAPTCVTFRPECLTPEESWTLFRRIAFPRKDTAEMEEMGKKMIKHCGGLPLAVKVLGGLLAAQQKLSEWKKVYENIRSSFNDGNRNSVHHILSLSFEELPIYLKQCFLYLAHFPEDYPIKVEDLSWYWAAEGILNPKNYESESIRDVAHVYIEDLVKRNMVMSERDGKTSRFETCQLHDMMREVCLLKAKEENFLQIVHGTSTANSKSPCKTRRIAVHWTDETFNVEGEMKNPSLRSLLFIKQFWGTRFRFMLYKATIGEDFRSLVCPV</sequence>
<dbReference type="Gene3D" id="3.40.50.300">
    <property type="entry name" value="P-loop containing nucleotide triphosphate hydrolases"/>
    <property type="match status" value="1"/>
</dbReference>
<dbReference type="Gene3D" id="1.10.10.10">
    <property type="entry name" value="Winged helix-like DNA-binding domain superfamily/Winged helix DNA-binding domain"/>
    <property type="match status" value="1"/>
</dbReference>
<feature type="domain" description="NB-ARC" evidence="4">
    <location>
        <begin position="167"/>
        <end position="338"/>
    </location>
</feature>
<dbReference type="PANTHER" id="PTHR23155">
    <property type="entry name" value="DISEASE RESISTANCE PROTEIN RP"/>
    <property type="match status" value="1"/>
</dbReference>
<dbReference type="InterPro" id="IPR058922">
    <property type="entry name" value="WHD_DRP"/>
</dbReference>
<reference evidence="7" key="1">
    <citation type="submission" date="2019-07" db="EMBL/GenBank/DDBJ databases">
        <authorList>
            <person name="Dittberner H."/>
        </authorList>
    </citation>
    <scope>NUCLEOTIDE SEQUENCE [LARGE SCALE GENOMIC DNA]</scope>
</reference>
<organism evidence="7 8">
    <name type="scientific">Arabis nemorensis</name>
    <dbReference type="NCBI Taxonomy" id="586526"/>
    <lineage>
        <taxon>Eukaryota</taxon>
        <taxon>Viridiplantae</taxon>
        <taxon>Streptophyta</taxon>
        <taxon>Embryophyta</taxon>
        <taxon>Tracheophyta</taxon>
        <taxon>Spermatophyta</taxon>
        <taxon>Magnoliopsida</taxon>
        <taxon>eudicotyledons</taxon>
        <taxon>Gunneridae</taxon>
        <taxon>Pentapetalae</taxon>
        <taxon>rosids</taxon>
        <taxon>malvids</taxon>
        <taxon>Brassicales</taxon>
        <taxon>Brassicaceae</taxon>
        <taxon>Arabideae</taxon>
        <taxon>Arabis</taxon>
    </lineage>
</organism>
<dbReference type="Pfam" id="PF00931">
    <property type="entry name" value="NB-ARC"/>
    <property type="match status" value="1"/>
</dbReference>
<dbReference type="Pfam" id="PF23559">
    <property type="entry name" value="WHD_DRP"/>
    <property type="match status" value="1"/>
</dbReference>
<dbReference type="GO" id="GO:0043531">
    <property type="term" value="F:ADP binding"/>
    <property type="evidence" value="ECO:0007669"/>
    <property type="project" value="InterPro"/>
</dbReference>
<dbReference type="FunFam" id="1.10.8.430:FF:000003">
    <property type="entry name" value="Probable disease resistance protein At5g66910"/>
    <property type="match status" value="1"/>
</dbReference>
<keyword evidence="8" id="KW-1185">Reference proteome</keyword>
<dbReference type="OrthoDB" id="646178at2759"/>
<keyword evidence="1" id="KW-0677">Repeat</keyword>
<dbReference type="AlphaFoldDB" id="A0A565BEI4"/>
<dbReference type="Pfam" id="PF18052">
    <property type="entry name" value="Rx_N"/>
    <property type="match status" value="1"/>
</dbReference>
<protein>
    <recommendedName>
        <fullName evidence="9">NB-ARC domain-containing protein</fullName>
    </recommendedName>
</protein>
<dbReference type="InterPro" id="IPR002182">
    <property type="entry name" value="NB-ARC"/>
</dbReference>
<dbReference type="GO" id="GO:0098542">
    <property type="term" value="P:defense response to other organism"/>
    <property type="evidence" value="ECO:0007669"/>
    <property type="project" value="TreeGrafter"/>
</dbReference>
<dbReference type="InterPro" id="IPR042197">
    <property type="entry name" value="Apaf_helical"/>
</dbReference>
<proteinExistence type="predicted"/>
<dbReference type="InterPro" id="IPR038005">
    <property type="entry name" value="RX-like_CC"/>
</dbReference>
<dbReference type="InterPro" id="IPR044974">
    <property type="entry name" value="Disease_R_plants"/>
</dbReference>
<keyword evidence="3" id="KW-0611">Plant defense</keyword>
<evidence type="ECO:0008006" key="9">
    <source>
        <dbReference type="Google" id="ProtNLM"/>
    </source>
</evidence>
<dbReference type="SUPFAM" id="SSF52540">
    <property type="entry name" value="P-loop containing nucleoside triphosphate hydrolases"/>
    <property type="match status" value="1"/>
</dbReference>
<evidence type="ECO:0000256" key="1">
    <source>
        <dbReference type="ARBA" id="ARBA00022737"/>
    </source>
</evidence>